<feature type="compositionally biased region" description="Polar residues" evidence="5">
    <location>
        <begin position="466"/>
        <end position="475"/>
    </location>
</feature>
<keyword evidence="7" id="KW-1185">Reference proteome</keyword>
<feature type="region of interest" description="Disordered" evidence="5">
    <location>
        <begin position="161"/>
        <end position="186"/>
    </location>
</feature>
<comment type="caution">
    <text evidence="6">The sequence shown here is derived from an EMBL/GenBank/DDBJ whole genome shotgun (WGS) entry which is preliminary data.</text>
</comment>
<feature type="compositionally biased region" description="Basic and acidic residues" evidence="5">
    <location>
        <begin position="313"/>
        <end position="322"/>
    </location>
</feature>
<feature type="non-terminal residue" evidence="6">
    <location>
        <position position="559"/>
    </location>
</feature>
<dbReference type="EMBL" id="MIGC01003399">
    <property type="protein sequence ID" value="PHJ19507.1"/>
    <property type="molecule type" value="Genomic_DNA"/>
</dbReference>
<evidence type="ECO:0000256" key="4">
    <source>
        <dbReference type="ARBA" id="ARBA00023002"/>
    </source>
</evidence>
<dbReference type="InterPro" id="IPR051169">
    <property type="entry name" value="NADH-Q_oxidoreductase"/>
</dbReference>
<dbReference type="InterPro" id="IPR036188">
    <property type="entry name" value="FAD/NAD-bd_sf"/>
</dbReference>
<dbReference type="PANTHER" id="PTHR42913">
    <property type="entry name" value="APOPTOSIS-INDUCING FACTOR 1"/>
    <property type="match status" value="1"/>
</dbReference>
<keyword evidence="3" id="KW-0274">FAD</keyword>
<dbReference type="GO" id="GO:0016301">
    <property type="term" value="F:kinase activity"/>
    <property type="evidence" value="ECO:0007669"/>
    <property type="project" value="UniProtKB-KW"/>
</dbReference>
<keyword evidence="4" id="KW-0560">Oxidoreductase</keyword>
<dbReference type="GO" id="GO:0019646">
    <property type="term" value="P:aerobic electron transport chain"/>
    <property type="evidence" value="ECO:0007669"/>
    <property type="project" value="TreeGrafter"/>
</dbReference>
<proteinExistence type="predicted"/>
<reference evidence="6 7" key="1">
    <citation type="journal article" date="2017" name="Int. J. Parasitol.">
        <title>The genome of the protozoan parasite Cystoisospora suis and a reverse vaccinology approach to identify vaccine candidates.</title>
        <authorList>
            <person name="Palmieri N."/>
            <person name="Shrestha A."/>
            <person name="Ruttkowski B."/>
            <person name="Beck T."/>
            <person name="Vogl C."/>
            <person name="Tomley F."/>
            <person name="Blake D.P."/>
            <person name="Joachim A."/>
        </authorList>
    </citation>
    <scope>NUCLEOTIDE SEQUENCE [LARGE SCALE GENOMIC DNA]</scope>
    <source>
        <strain evidence="6 7">Wien I</strain>
    </source>
</reference>
<dbReference type="SUPFAM" id="SSF51905">
    <property type="entry name" value="FAD/NAD(P)-binding domain"/>
    <property type="match status" value="2"/>
</dbReference>
<evidence type="ECO:0000256" key="3">
    <source>
        <dbReference type="ARBA" id="ARBA00022827"/>
    </source>
</evidence>
<feature type="compositionally biased region" description="Basic and acidic residues" evidence="5">
    <location>
        <begin position="490"/>
        <end position="505"/>
    </location>
</feature>
<evidence type="ECO:0000313" key="6">
    <source>
        <dbReference type="EMBL" id="PHJ19507.1"/>
    </source>
</evidence>
<organism evidence="6 7">
    <name type="scientific">Cystoisospora suis</name>
    <dbReference type="NCBI Taxonomy" id="483139"/>
    <lineage>
        <taxon>Eukaryota</taxon>
        <taxon>Sar</taxon>
        <taxon>Alveolata</taxon>
        <taxon>Apicomplexa</taxon>
        <taxon>Conoidasida</taxon>
        <taxon>Coccidia</taxon>
        <taxon>Eucoccidiorida</taxon>
        <taxon>Eimeriorina</taxon>
        <taxon>Sarcocystidae</taxon>
        <taxon>Cystoisospora</taxon>
    </lineage>
</organism>
<dbReference type="AlphaFoldDB" id="A0A2C6KPN0"/>
<feature type="compositionally biased region" description="Basic and acidic residues" evidence="5">
    <location>
        <begin position="250"/>
        <end position="281"/>
    </location>
</feature>
<accession>A0A2C6KPN0</accession>
<feature type="compositionally biased region" description="Basic and acidic residues" evidence="5">
    <location>
        <begin position="515"/>
        <end position="529"/>
    </location>
</feature>
<name>A0A2C6KPN0_9APIC</name>
<gene>
    <name evidence="6" type="ORF">CSUI_006669</name>
</gene>
<keyword evidence="6" id="KW-0418">Kinase</keyword>
<keyword evidence="2" id="KW-0285">Flavoprotein</keyword>
<dbReference type="RefSeq" id="XP_067921206.1">
    <property type="nucleotide sequence ID" value="XM_068066823.1"/>
</dbReference>
<dbReference type="VEuPathDB" id="ToxoDB:CSUI_006669"/>
<keyword evidence="6" id="KW-0808">Transferase</keyword>
<comment type="cofactor">
    <cofactor evidence="1">
        <name>FAD</name>
        <dbReference type="ChEBI" id="CHEBI:57692"/>
    </cofactor>
</comment>
<evidence type="ECO:0000313" key="7">
    <source>
        <dbReference type="Proteomes" id="UP000221165"/>
    </source>
</evidence>
<dbReference type="OrthoDB" id="409395at2759"/>
<feature type="region of interest" description="Disordered" evidence="5">
    <location>
        <begin position="250"/>
        <end position="322"/>
    </location>
</feature>
<protein>
    <submittedName>
        <fullName evidence="6">Water dikinase</fullName>
    </submittedName>
</protein>
<evidence type="ECO:0000256" key="1">
    <source>
        <dbReference type="ARBA" id="ARBA00001974"/>
    </source>
</evidence>
<evidence type="ECO:0000256" key="5">
    <source>
        <dbReference type="SAM" id="MobiDB-lite"/>
    </source>
</evidence>
<dbReference type="GO" id="GO:0003955">
    <property type="term" value="F:NAD(P)H dehydrogenase (quinone) activity"/>
    <property type="evidence" value="ECO:0007669"/>
    <property type="project" value="TreeGrafter"/>
</dbReference>
<dbReference type="GeneID" id="94430034"/>
<dbReference type="Gene3D" id="3.50.50.100">
    <property type="match status" value="2"/>
</dbReference>
<dbReference type="Proteomes" id="UP000221165">
    <property type="component" value="Unassembled WGS sequence"/>
</dbReference>
<sequence length="559" mass="61538">MKGGQRGEGGTGGGYIGQELVLLGGGHAHLFVLKMWGMKPLDHVRLTLISSDVDTPYSGMIPGYISGVYTWEQCHIDLLRLCHFASARFICATAVGVDRVNRLIFFGDQRPPIRYDLLSIDIGSAPTVAPQILVSSSDAALDTLPGNLHCKALLCDGPAEEKRERQKHMSTAQPLPSPEKNFDGEIEKKGQDDYCTRNFNAMHKEQRDGESCLTPVKPISEFFPRWHTVLSRIESEAARRWGLQQVTDAVKQREEGEENKKKEGEQVNRQRCRTTGEDSSHTNDLSGDATMRNASHTAEGMDCEKPQCCTTESSEKKNDKRTSPGPYVYKVVIVGGGAAGIEVCLAMQCAVKQSLNRLKQERLIQVKKDASPTDHTKRGGEILSDVVDFASLFQVEFHIFTKASSVLQSFSKGAQARMNRLLVKRGIHVHTNSHISSICVITPPSRLSAVSPCDPSGMATPDIFNPGTTAATTPDTIVPAERSAGVSRSSHTDRSPSSEQKEPRRPLPGHSRYNRPGEESSRVAVEDSFHTPPRLSQQFRRDGRHEAAAWVSGDQEELE</sequence>
<dbReference type="PANTHER" id="PTHR42913:SF9">
    <property type="entry name" value="SLR1591 PROTEIN"/>
    <property type="match status" value="1"/>
</dbReference>
<feature type="region of interest" description="Disordered" evidence="5">
    <location>
        <begin position="452"/>
        <end position="559"/>
    </location>
</feature>
<evidence type="ECO:0000256" key="2">
    <source>
        <dbReference type="ARBA" id="ARBA00022630"/>
    </source>
</evidence>